<dbReference type="EC" id="2.7.13.3" evidence="2"/>
<name>A0A934RVL0_9BACT</name>
<dbReference type="InterPro" id="IPR003661">
    <property type="entry name" value="HisK_dim/P_dom"/>
</dbReference>
<feature type="domain" description="Signal transduction histidine kinase dimerisation/phosphoacceptor" evidence="3">
    <location>
        <begin position="13"/>
        <end position="62"/>
    </location>
</feature>
<dbReference type="AlphaFoldDB" id="A0A934RVL0"/>
<sequence>MNKRITPRDRNLASHELFTPLNHIIGIAHILSFSRLDEDQRDLVARIIGAGDELTRGIHKHLD</sequence>
<organism evidence="4 5">
    <name type="scientific">Pelagicoccus mobilis</name>
    <dbReference type="NCBI Taxonomy" id="415221"/>
    <lineage>
        <taxon>Bacteria</taxon>
        <taxon>Pseudomonadati</taxon>
        <taxon>Verrucomicrobiota</taxon>
        <taxon>Opitutia</taxon>
        <taxon>Puniceicoccales</taxon>
        <taxon>Pelagicoccaceae</taxon>
        <taxon>Pelagicoccus</taxon>
    </lineage>
</organism>
<protein>
    <recommendedName>
        <fullName evidence="2">histidine kinase</fullName>
        <ecNumber evidence="2">2.7.13.3</ecNumber>
    </recommendedName>
</protein>
<keyword evidence="5" id="KW-1185">Reference proteome</keyword>
<gene>
    <name evidence="4" type="ORF">JIN87_09980</name>
</gene>
<evidence type="ECO:0000256" key="2">
    <source>
        <dbReference type="ARBA" id="ARBA00012438"/>
    </source>
</evidence>
<dbReference type="SUPFAM" id="SSF47384">
    <property type="entry name" value="Homodimeric domain of signal transducing histidine kinase"/>
    <property type="match status" value="1"/>
</dbReference>
<dbReference type="EMBL" id="JAENIL010000015">
    <property type="protein sequence ID" value="MBK1877198.1"/>
    <property type="molecule type" value="Genomic_DNA"/>
</dbReference>
<dbReference type="GO" id="GO:0000155">
    <property type="term" value="F:phosphorelay sensor kinase activity"/>
    <property type="evidence" value="ECO:0007669"/>
    <property type="project" value="InterPro"/>
</dbReference>
<evidence type="ECO:0000313" key="5">
    <source>
        <dbReference type="Proteomes" id="UP000617628"/>
    </source>
</evidence>
<dbReference type="Gene3D" id="1.10.287.130">
    <property type="match status" value="1"/>
</dbReference>
<evidence type="ECO:0000256" key="1">
    <source>
        <dbReference type="ARBA" id="ARBA00000085"/>
    </source>
</evidence>
<reference evidence="4" key="1">
    <citation type="submission" date="2021-01" db="EMBL/GenBank/DDBJ databases">
        <title>Modified the classification status of verrucomicrobia.</title>
        <authorList>
            <person name="Feng X."/>
        </authorList>
    </citation>
    <scope>NUCLEOTIDE SEQUENCE</scope>
    <source>
        <strain evidence="4">KCTC 13126</strain>
    </source>
</reference>
<dbReference type="Pfam" id="PF00512">
    <property type="entry name" value="HisKA"/>
    <property type="match status" value="1"/>
</dbReference>
<proteinExistence type="predicted"/>
<accession>A0A934RVL0</accession>
<dbReference type="Proteomes" id="UP000617628">
    <property type="component" value="Unassembled WGS sequence"/>
</dbReference>
<evidence type="ECO:0000313" key="4">
    <source>
        <dbReference type="EMBL" id="MBK1877198.1"/>
    </source>
</evidence>
<comment type="catalytic activity">
    <reaction evidence="1">
        <text>ATP + protein L-histidine = ADP + protein N-phospho-L-histidine.</text>
        <dbReference type="EC" id="2.7.13.3"/>
    </reaction>
</comment>
<dbReference type="InterPro" id="IPR036097">
    <property type="entry name" value="HisK_dim/P_sf"/>
</dbReference>
<comment type="caution">
    <text evidence="4">The sequence shown here is derived from an EMBL/GenBank/DDBJ whole genome shotgun (WGS) entry which is preliminary data.</text>
</comment>
<evidence type="ECO:0000259" key="3">
    <source>
        <dbReference type="Pfam" id="PF00512"/>
    </source>
</evidence>
<dbReference type="CDD" id="cd00082">
    <property type="entry name" value="HisKA"/>
    <property type="match status" value="1"/>
</dbReference>